<evidence type="ECO:0000259" key="1">
    <source>
        <dbReference type="Pfam" id="PF00188"/>
    </source>
</evidence>
<protein>
    <submittedName>
        <fullName evidence="2">CAP domain-containing protein</fullName>
    </submittedName>
</protein>
<keyword evidence="3" id="KW-1185">Reference proteome</keyword>
<feature type="domain" description="SCP" evidence="1">
    <location>
        <begin position="186"/>
        <end position="319"/>
    </location>
</feature>
<dbReference type="InterPro" id="IPR035940">
    <property type="entry name" value="CAP_sf"/>
</dbReference>
<dbReference type="CDD" id="cd05379">
    <property type="entry name" value="CAP_bacterial"/>
    <property type="match status" value="1"/>
</dbReference>
<organism evidence="2 3">
    <name type="scientific">Pontibacillus chungwhensis</name>
    <dbReference type="NCBI Taxonomy" id="265426"/>
    <lineage>
        <taxon>Bacteria</taxon>
        <taxon>Bacillati</taxon>
        <taxon>Bacillota</taxon>
        <taxon>Bacilli</taxon>
        <taxon>Bacillales</taxon>
        <taxon>Bacillaceae</taxon>
        <taxon>Pontibacillus</taxon>
    </lineage>
</organism>
<dbReference type="PANTHER" id="PTHR31157">
    <property type="entry name" value="SCP DOMAIN-CONTAINING PROTEIN"/>
    <property type="match status" value="1"/>
</dbReference>
<dbReference type="InterPro" id="IPR014044">
    <property type="entry name" value="CAP_dom"/>
</dbReference>
<dbReference type="Gene3D" id="3.40.33.10">
    <property type="entry name" value="CAP"/>
    <property type="match status" value="1"/>
</dbReference>
<proteinExistence type="predicted"/>
<dbReference type="EMBL" id="CP126446">
    <property type="protein sequence ID" value="WIF97730.1"/>
    <property type="molecule type" value="Genomic_DNA"/>
</dbReference>
<dbReference type="Pfam" id="PF00188">
    <property type="entry name" value="CAP"/>
    <property type="match status" value="1"/>
</dbReference>
<evidence type="ECO:0000313" key="3">
    <source>
        <dbReference type="Proteomes" id="UP001236652"/>
    </source>
</evidence>
<gene>
    <name evidence="2" type="ORF">QNI29_18695</name>
</gene>
<dbReference type="SUPFAM" id="SSF55797">
    <property type="entry name" value="PR-1-like"/>
    <property type="match status" value="1"/>
</dbReference>
<name>A0ABY8UWL1_9BACI</name>
<dbReference type="PANTHER" id="PTHR31157:SF1">
    <property type="entry name" value="SCP DOMAIN-CONTAINING PROTEIN"/>
    <property type="match status" value="1"/>
</dbReference>
<accession>A0ABY8UWL1</accession>
<dbReference type="Proteomes" id="UP001236652">
    <property type="component" value="Chromosome"/>
</dbReference>
<evidence type="ECO:0000313" key="2">
    <source>
        <dbReference type="EMBL" id="WIF97730.1"/>
    </source>
</evidence>
<sequence length="470" mass="53615">MRAFSKYGILLSIIVMVTIFLSAERSYAASSFKEFDSVSEVNPYKEWTVEFNTKLLQSSTNHVVVKNADGEDMDVHVSVNSTKKSIKVEPPIAGYVNGETYTLIIGREVKSVDNKQLNNEVRMKFTILGAHDPSLVNTKKEVMTKWDLYKPTYEGNPFVKDPSIRAPYTTGELKQGFLQDGVNMTNFVRYLSGLPDDIELNSSLNEQGQYGAVVTAANGYLNHHPTKPTDMDKDFYEIGYKSTSSSNLSQQYTKEDFTSSYEIDGAVQKGTIASSVYSYMMDESRSNIDRVGHRRWILNPQLKDVGFGYALNKKLGNYYNYTFSTMQVFDKSREEEVDYDYIGWPGVNRYFPAEFFPSDTPWSVSLNPYLYQIPELTEVNVEIKSLADGKTHKLNTQDTPMNTDGRDVLGEYFNINNQWYGIPYCIVFRPDPDQINLYNGVYEVTVEGLKDRNGNETSLQYKVNFFDLLN</sequence>
<reference evidence="2 3" key="1">
    <citation type="submission" date="2023-05" db="EMBL/GenBank/DDBJ databases">
        <title>Comparative genomics reveals the evidence of polycyclic aromatic hydrocarbons degradation in moderately halophilic genus Pontibacillus.</title>
        <authorList>
            <person name="Yang H."/>
            <person name="Qian Z."/>
        </authorList>
    </citation>
    <scope>NUCLEOTIDE SEQUENCE [LARGE SCALE GENOMIC DNA]</scope>
    <source>
        <strain evidence="3">HN14</strain>
    </source>
</reference>
<dbReference type="RefSeq" id="WP_231417886.1">
    <property type="nucleotide sequence ID" value="NZ_CP126446.1"/>
</dbReference>